<evidence type="ECO:0008006" key="3">
    <source>
        <dbReference type="Google" id="ProtNLM"/>
    </source>
</evidence>
<evidence type="ECO:0000313" key="1">
    <source>
        <dbReference type="EMBL" id="MCU7551020.1"/>
    </source>
</evidence>
<dbReference type="InterPro" id="IPR027396">
    <property type="entry name" value="DsrEFH-like"/>
</dbReference>
<reference evidence="1" key="2">
    <citation type="submission" date="2023-04" db="EMBL/GenBank/DDBJ databases">
        <title>Paracnuella aquatica gen. nov., sp. nov., a member of the family Chitinophagaceae isolated from a hot spring.</title>
        <authorList>
            <person name="Wang C."/>
        </authorList>
    </citation>
    <scope>NUCLEOTIDE SEQUENCE</scope>
    <source>
        <strain evidence="1">LB-8</strain>
    </source>
</reference>
<dbReference type="Proteomes" id="UP001155483">
    <property type="component" value="Unassembled WGS sequence"/>
</dbReference>
<reference evidence="1" key="1">
    <citation type="submission" date="2022-09" db="EMBL/GenBank/DDBJ databases">
        <authorList>
            <person name="Yuan C."/>
            <person name="Ke Z."/>
        </authorList>
    </citation>
    <scope>NUCLEOTIDE SEQUENCE</scope>
    <source>
        <strain evidence="1">LB-8</strain>
    </source>
</reference>
<dbReference type="SUPFAM" id="SSF75169">
    <property type="entry name" value="DsrEFH-like"/>
    <property type="match status" value="1"/>
</dbReference>
<comment type="caution">
    <text evidence="1">The sequence shown here is derived from an EMBL/GenBank/DDBJ whole genome shotgun (WGS) entry which is preliminary data.</text>
</comment>
<accession>A0A9X2XYD7</accession>
<protein>
    <recommendedName>
        <fullName evidence="3">Tat (Twin-arginine translocation) pathway signal sequence containing protein</fullName>
    </recommendedName>
</protein>
<proteinExistence type="predicted"/>
<dbReference type="Gene3D" id="3.40.1260.10">
    <property type="entry name" value="DsrEFH-like"/>
    <property type="match status" value="1"/>
</dbReference>
<organism evidence="1 2">
    <name type="scientific">Paraflavisolibacter caeni</name>
    <dbReference type="NCBI Taxonomy" id="2982496"/>
    <lineage>
        <taxon>Bacteria</taxon>
        <taxon>Pseudomonadati</taxon>
        <taxon>Bacteroidota</taxon>
        <taxon>Chitinophagia</taxon>
        <taxon>Chitinophagales</taxon>
        <taxon>Chitinophagaceae</taxon>
        <taxon>Paraflavisolibacter</taxon>
    </lineage>
</organism>
<dbReference type="EMBL" id="JAOTIF010000017">
    <property type="protein sequence ID" value="MCU7551020.1"/>
    <property type="molecule type" value="Genomic_DNA"/>
</dbReference>
<keyword evidence="2" id="KW-1185">Reference proteome</keyword>
<dbReference type="RefSeq" id="WP_279298459.1">
    <property type="nucleotide sequence ID" value="NZ_JAOTIF010000017.1"/>
</dbReference>
<dbReference type="PROSITE" id="PS51318">
    <property type="entry name" value="TAT"/>
    <property type="match status" value="1"/>
</dbReference>
<dbReference type="InterPro" id="IPR006311">
    <property type="entry name" value="TAT_signal"/>
</dbReference>
<sequence length="230" mass="25087">MEQKQPTRRHFIGALAASAATIGMTTIATPVTAHAKAISNSFTDPNDPDEWFKKIKGKHRVVFDVTEPNDVFPFAWPRIFLVTNEKTGTPAKDNSVVVVLRHSAIGYAMDDSMWEKYKFGEFFKAEDPATKAPATRNPFWKPKPGDFKVPGIGNVAIGINELQESGVMFCACDMALTVYSAIAAQGMQKDPAEVKKEWVAALLPGIQVVPSGVWALGRAQEHGCGYVFAG</sequence>
<dbReference type="AlphaFoldDB" id="A0A9X2XYD7"/>
<evidence type="ECO:0000313" key="2">
    <source>
        <dbReference type="Proteomes" id="UP001155483"/>
    </source>
</evidence>
<gene>
    <name evidence="1" type="ORF">OCK74_18015</name>
</gene>
<name>A0A9X2XYD7_9BACT</name>